<gene>
    <name evidence="1" type="ORF">EUGRSUZ_I02382</name>
</gene>
<reference evidence="1" key="1">
    <citation type="submission" date="2013-07" db="EMBL/GenBank/DDBJ databases">
        <title>The genome of Eucalyptus grandis.</title>
        <authorList>
            <person name="Schmutz J."/>
            <person name="Hayes R."/>
            <person name="Myburg A."/>
            <person name="Tuskan G."/>
            <person name="Grattapaglia D."/>
            <person name="Rokhsar D.S."/>
        </authorList>
    </citation>
    <scope>NUCLEOTIDE SEQUENCE</scope>
    <source>
        <tissue evidence="1">Leaf extractions</tissue>
    </source>
</reference>
<sequence>MPTDNLTVHASDKGPTVKLPLESAHFKMEAFKKFTIKPDRLECSLKIYSNMEIYSPTKYPAQKIYEINKSSLVGQRYRERA</sequence>
<dbReference type="AlphaFoldDB" id="A0A059ASL6"/>
<dbReference type="Gramene" id="KCW56686">
    <property type="protein sequence ID" value="KCW56686"/>
    <property type="gene ID" value="EUGRSUZ_I02382"/>
</dbReference>
<protein>
    <submittedName>
        <fullName evidence="1">Uncharacterized protein</fullName>
    </submittedName>
</protein>
<proteinExistence type="predicted"/>
<dbReference type="EMBL" id="KK198761">
    <property type="protein sequence ID" value="KCW56686.1"/>
    <property type="molecule type" value="Genomic_DNA"/>
</dbReference>
<dbReference type="InParanoid" id="A0A059ASL6"/>
<organism evidence="1">
    <name type="scientific">Eucalyptus grandis</name>
    <name type="common">Flooded gum</name>
    <dbReference type="NCBI Taxonomy" id="71139"/>
    <lineage>
        <taxon>Eukaryota</taxon>
        <taxon>Viridiplantae</taxon>
        <taxon>Streptophyta</taxon>
        <taxon>Embryophyta</taxon>
        <taxon>Tracheophyta</taxon>
        <taxon>Spermatophyta</taxon>
        <taxon>Magnoliopsida</taxon>
        <taxon>eudicotyledons</taxon>
        <taxon>Gunneridae</taxon>
        <taxon>Pentapetalae</taxon>
        <taxon>rosids</taxon>
        <taxon>malvids</taxon>
        <taxon>Myrtales</taxon>
        <taxon>Myrtaceae</taxon>
        <taxon>Myrtoideae</taxon>
        <taxon>Eucalypteae</taxon>
        <taxon>Eucalyptus</taxon>
    </lineage>
</organism>
<evidence type="ECO:0000313" key="1">
    <source>
        <dbReference type="EMBL" id="KCW56686.1"/>
    </source>
</evidence>
<name>A0A059ASL6_EUCGR</name>
<accession>A0A059ASL6</accession>